<dbReference type="InterPro" id="IPR036237">
    <property type="entry name" value="Xyl_isomerase-like_sf"/>
</dbReference>
<evidence type="ECO:0000313" key="2">
    <source>
        <dbReference type="EMBL" id="KAF9702015.1"/>
    </source>
</evidence>
<dbReference type="EMBL" id="RZGK01000002">
    <property type="protein sequence ID" value="KAF9702015.1"/>
    <property type="molecule type" value="Genomic_DNA"/>
</dbReference>
<evidence type="ECO:0000313" key="3">
    <source>
        <dbReference type="Proteomes" id="UP000651452"/>
    </source>
</evidence>
<proteinExistence type="predicted"/>
<feature type="domain" description="Xylose isomerase-like TIM barrel" evidence="1">
    <location>
        <begin position="26"/>
        <end position="307"/>
    </location>
</feature>
<reference evidence="2" key="1">
    <citation type="submission" date="2018-12" db="EMBL/GenBank/DDBJ databases">
        <authorList>
            <person name="Syme R.A."/>
            <person name="Farfan-Caceres L."/>
            <person name="Lichtenzveig J."/>
        </authorList>
    </citation>
    <scope>NUCLEOTIDE SEQUENCE</scope>
    <source>
        <strain evidence="2">Al4</strain>
    </source>
</reference>
<protein>
    <recommendedName>
        <fullName evidence="1">Xylose isomerase-like TIM barrel domain-containing protein</fullName>
    </recommendedName>
</protein>
<dbReference type="SUPFAM" id="SSF51658">
    <property type="entry name" value="Xylose isomerase-like"/>
    <property type="match status" value="1"/>
</dbReference>
<comment type="caution">
    <text evidence="2">The sequence shown here is derived from an EMBL/GenBank/DDBJ whole genome shotgun (WGS) entry which is preliminary data.</text>
</comment>
<evidence type="ECO:0000259" key="1">
    <source>
        <dbReference type="Pfam" id="PF01261"/>
    </source>
</evidence>
<organism evidence="2 3">
    <name type="scientific">Ascochyta lentis</name>
    <dbReference type="NCBI Taxonomy" id="205686"/>
    <lineage>
        <taxon>Eukaryota</taxon>
        <taxon>Fungi</taxon>
        <taxon>Dikarya</taxon>
        <taxon>Ascomycota</taxon>
        <taxon>Pezizomycotina</taxon>
        <taxon>Dothideomycetes</taxon>
        <taxon>Pleosporomycetidae</taxon>
        <taxon>Pleosporales</taxon>
        <taxon>Pleosporineae</taxon>
        <taxon>Didymellaceae</taxon>
        <taxon>Ascochyta</taxon>
    </lineage>
</organism>
<name>A0A8H7JC71_9PLEO</name>
<dbReference type="PANTHER" id="PTHR12110:SF38">
    <property type="entry name" value="DIOXYGENASE, PUTATIVE (AFU_ORTHOLOGUE AFUA_6G00240)-RELATED"/>
    <property type="match status" value="1"/>
</dbReference>
<dbReference type="OrthoDB" id="5360893at2759"/>
<dbReference type="InterPro" id="IPR050312">
    <property type="entry name" value="IolE/XylAMocC-like"/>
</dbReference>
<gene>
    <name evidence="2" type="ORF">EKO04_001142</name>
</gene>
<dbReference type="PANTHER" id="PTHR12110">
    <property type="entry name" value="HYDROXYPYRUVATE ISOMERASE"/>
    <property type="match status" value="1"/>
</dbReference>
<dbReference type="InterPro" id="IPR013022">
    <property type="entry name" value="Xyl_isomerase-like_TIM-brl"/>
</dbReference>
<reference evidence="2" key="2">
    <citation type="submission" date="2020-09" db="EMBL/GenBank/DDBJ databases">
        <title>Reference genome assembly for Australian Ascochyta lentis isolate Al4.</title>
        <authorList>
            <person name="Lee R.C."/>
            <person name="Farfan-Caceres L.M."/>
            <person name="Debler J.W."/>
            <person name="Williams A.H."/>
            <person name="Henares B.M."/>
        </authorList>
    </citation>
    <scope>NUCLEOTIDE SEQUENCE</scope>
    <source>
        <strain evidence="2">Al4</strain>
    </source>
</reference>
<dbReference type="Gene3D" id="3.20.20.150">
    <property type="entry name" value="Divalent-metal-dependent TIM barrel enzymes"/>
    <property type="match status" value="1"/>
</dbReference>
<dbReference type="Pfam" id="PF01261">
    <property type="entry name" value="AP_endonuc_2"/>
    <property type="match status" value="1"/>
</dbReference>
<dbReference type="Proteomes" id="UP000651452">
    <property type="component" value="Unassembled WGS sequence"/>
</dbReference>
<sequence length="333" mass="37335">MTFSNKRAIGTSSLGLHASHSLDSKIRAAAHHGFTGIEIVYGDLEAYSKSEKLEMAAAADQIRQLCMQNGLQVLSLCPFENFEGHNSPLQERLTKATHWINIARILGATYLQVPAQFSADASSDEPTIVSELQQLADLCSATNPTISIAYEPMSWSKCHSTWQTTIHLTQLVDRPNFKICLDTFHIATKLWASPYSSSGKYPDADTRLTNDLRALVSGFPMDKLSYIQLSDAERLSPPFSTSHPWYVEGEAAEFSWSKHARPFPLETELGGYLPVVEMVRAWVVETRFEGWVSMETFDRRMRDEGVKTGECARRAERSWKKLEDALQGRGGRL</sequence>
<keyword evidence="3" id="KW-1185">Reference proteome</keyword>
<accession>A0A8H7JC71</accession>
<dbReference type="AlphaFoldDB" id="A0A8H7JC71"/>